<reference evidence="3" key="1">
    <citation type="submission" date="2017-08" db="EMBL/GenBank/DDBJ databases">
        <authorList>
            <person name="Polle J.E."/>
            <person name="Barry K."/>
            <person name="Cushman J."/>
            <person name="Schmutz J."/>
            <person name="Tran D."/>
            <person name="Hathwaick L.T."/>
            <person name="Yim W.C."/>
            <person name="Jenkins J."/>
            <person name="Mckie-Krisberg Z.M."/>
            <person name="Prochnik S."/>
            <person name="Lindquist E."/>
            <person name="Dockter R.B."/>
            <person name="Adam C."/>
            <person name="Molina H."/>
            <person name="Bunkerborg J."/>
            <person name="Jin E."/>
            <person name="Buchheim M."/>
            <person name="Magnuson J."/>
        </authorList>
    </citation>
    <scope>NUCLEOTIDE SEQUENCE</scope>
    <source>
        <strain evidence="3">CCAP 19/18</strain>
    </source>
</reference>
<organism evidence="3 4">
    <name type="scientific">Dunaliella salina</name>
    <name type="common">Green alga</name>
    <name type="synonym">Protococcus salinus</name>
    <dbReference type="NCBI Taxonomy" id="3046"/>
    <lineage>
        <taxon>Eukaryota</taxon>
        <taxon>Viridiplantae</taxon>
        <taxon>Chlorophyta</taxon>
        <taxon>core chlorophytes</taxon>
        <taxon>Chlorophyceae</taxon>
        <taxon>CS clade</taxon>
        <taxon>Chlamydomonadales</taxon>
        <taxon>Dunaliellaceae</taxon>
        <taxon>Dunaliella</taxon>
    </lineage>
</organism>
<protein>
    <recommendedName>
        <fullName evidence="5">Encoded protein</fullName>
    </recommendedName>
</protein>
<evidence type="ECO:0000256" key="1">
    <source>
        <dbReference type="SAM" id="MobiDB-lite"/>
    </source>
</evidence>
<dbReference type="Proteomes" id="UP000815325">
    <property type="component" value="Unassembled WGS sequence"/>
</dbReference>
<name>A0ABQ7H0I1_DUNSA</name>
<evidence type="ECO:0008006" key="5">
    <source>
        <dbReference type="Google" id="ProtNLM"/>
    </source>
</evidence>
<keyword evidence="4" id="KW-1185">Reference proteome</keyword>
<evidence type="ECO:0000256" key="2">
    <source>
        <dbReference type="SAM" id="SignalP"/>
    </source>
</evidence>
<sequence length="224" mass="24822">MHSIQPKTRLTAACCCASVLFALVGHEEAVRAGHISAPSHTHSIQPKTHLVAARCRTGPASHYHSLDTEATSMFRPPTPMGSASALQPLPPWHEDAEDPPPSQLPSPGLSPPYPHPRSHAFHAPHTRSMGQHAHFNLPHPHQQQHLRHHHYPHHHHHQRYSPQHQNQLHHQHNPSVFQAPLSPSWLGRPRRSTDTQLTQGPSQLPAASASQHGQVGRGCMEVRA</sequence>
<feature type="region of interest" description="Disordered" evidence="1">
    <location>
        <begin position="71"/>
        <end position="224"/>
    </location>
</feature>
<evidence type="ECO:0000313" key="3">
    <source>
        <dbReference type="EMBL" id="KAF5840359.1"/>
    </source>
</evidence>
<feature type="compositionally biased region" description="Pro residues" evidence="1">
    <location>
        <begin position="99"/>
        <end position="115"/>
    </location>
</feature>
<feature type="compositionally biased region" description="Basic residues" evidence="1">
    <location>
        <begin position="142"/>
        <end position="159"/>
    </location>
</feature>
<feature type="compositionally biased region" description="Basic residues" evidence="1">
    <location>
        <begin position="116"/>
        <end position="125"/>
    </location>
</feature>
<feature type="chain" id="PRO_5045716902" description="Encoded protein" evidence="2">
    <location>
        <begin position="33"/>
        <end position="224"/>
    </location>
</feature>
<proteinExistence type="predicted"/>
<accession>A0ABQ7H0I1</accession>
<keyword evidence="2" id="KW-0732">Signal</keyword>
<evidence type="ECO:0000313" key="4">
    <source>
        <dbReference type="Proteomes" id="UP000815325"/>
    </source>
</evidence>
<feature type="signal peptide" evidence="2">
    <location>
        <begin position="1"/>
        <end position="32"/>
    </location>
</feature>
<dbReference type="EMBL" id="MU069516">
    <property type="protein sequence ID" value="KAF5840359.1"/>
    <property type="molecule type" value="Genomic_DNA"/>
</dbReference>
<comment type="caution">
    <text evidence="3">The sequence shown here is derived from an EMBL/GenBank/DDBJ whole genome shotgun (WGS) entry which is preliminary data.</text>
</comment>
<gene>
    <name evidence="3" type="ORF">DUNSADRAFT_17056</name>
</gene>